<reference evidence="4" key="1">
    <citation type="submission" date="2022-10" db="EMBL/GenBank/DDBJ databases">
        <title>Gaoshiqiia sediminis gen. nov., sp. nov., isolated from coastal sediment.</title>
        <authorList>
            <person name="Yu W.X."/>
            <person name="Mu D.S."/>
            <person name="Du J.Z."/>
            <person name="Liang Y.Q."/>
        </authorList>
    </citation>
    <scope>NUCLEOTIDE SEQUENCE</scope>
    <source>
        <strain evidence="4">A06</strain>
    </source>
</reference>
<evidence type="ECO:0000256" key="2">
    <source>
        <dbReference type="ARBA" id="ARBA00022801"/>
    </source>
</evidence>
<dbReference type="Pfam" id="PF00884">
    <property type="entry name" value="Sulfatase"/>
    <property type="match status" value="1"/>
</dbReference>
<dbReference type="Gene3D" id="2.60.120.260">
    <property type="entry name" value="Galactose-binding domain-like"/>
    <property type="match status" value="1"/>
</dbReference>
<dbReference type="PROSITE" id="PS51257">
    <property type="entry name" value="PROKAR_LIPOPROTEIN"/>
    <property type="match status" value="1"/>
</dbReference>
<proteinExistence type="inferred from homology"/>
<protein>
    <submittedName>
        <fullName evidence="4">Arylsulfatase</fullName>
    </submittedName>
</protein>
<dbReference type="InterPro" id="IPR050738">
    <property type="entry name" value="Sulfatase"/>
</dbReference>
<feature type="domain" description="Sulfatase N-terminal" evidence="3">
    <location>
        <begin position="35"/>
        <end position="425"/>
    </location>
</feature>
<keyword evidence="2" id="KW-0378">Hydrolase</keyword>
<dbReference type="Proteomes" id="UP001163821">
    <property type="component" value="Unassembled WGS sequence"/>
</dbReference>
<evidence type="ECO:0000313" key="4">
    <source>
        <dbReference type="EMBL" id="MCW0484250.1"/>
    </source>
</evidence>
<dbReference type="CDD" id="cd16025">
    <property type="entry name" value="PAS_like"/>
    <property type="match status" value="1"/>
</dbReference>
<comment type="similarity">
    <text evidence="1">Belongs to the sulfatase family.</text>
</comment>
<evidence type="ECO:0000259" key="3">
    <source>
        <dbReference type="Pfam" id="PF00884"/>
    </source>
</evidence>
<keyword evidence="5" id="KW-1185">Reference proteome</keyword>
<organism evidence="4 5">
    <name type="scientific">Gaoshiqia sediminis</name>
    <dbReference type="NCBI Taxonomy" id="2986998"/>
    <lineage>
        <taxon>Bacteria</taxon>
        <taxon>Pseudomonadati</taxon>
        <taxon>Bacteroidota</taxon>
        <taxon>Bacteroidia</taxon>
        <taxon>Marinilabiliales</taxon>
        <taxon>Prolixibacteraceae</taxon>
        <taxon>Gaoshiqia</taxon>
    </lineage>
</organism>
<dbReference type="Gene3D" id="3.40.720.10">
    <property type="entry name" value="Alkaline Phosphatase, subunit A"/>
    <property type="match status" value="1"/>
</dbReference>
<dbReference type="SUPFAM" id="SSF53649">
    <property type="entry name" value="Alkaline phosphatase-like"/>
    <property type="match status" value="1"/>
</dbReference>
<evidence type="ECO:0000313" key="5">
    <source>
        <dbReference type="Proteomes" id="UP001163821"/>
    </source>
</evidence>
<dbReference type="InterPro" id="IPR000917">
    <property type="entry name" value="Sulfatase_N"/>
</dbReference>
<dbReference type="FunFam" id="3.40.720.10:FF:000047">
    <property type="entry name" value="Arylsulfatase"/>
    <property type="match status" value="1"/>
</dbReference>
<dbReference type="PANTHER" id="PTHR42693:SF53">
    <property type="entry name" value="ENDO-4-O-SULFATASE"/>
    <property type="match status" value="1"/>
</dbReference>
<dbReference type="PANTHER" id="PTHR42693">
    <property type="entry name" value="ARYLSULFATASE FAMILY MEMBER"/>
    <property type="match status" value="1"/>
</dbReference>
<dbReference type="Gene3D" id="3.30.1120.10">
    <property type="match status" value="1"/>
</dbReference>
<dbReference type="SUPFAM" id="SSF49785">
    <property type="entry name" value="Galactose-binding domain-like"/>
    <property type="match status" value="1"/>
</dbReference>
<accession>A0AA42CAZ7</accession>
<dbReference type="InterPro" id="IPR008979">
    <property type="entry name" value="Galactose-bd-like_sf"/>
</dbReference>
<dbReference type="GO" id="GO:0004065">
    <property type="term" value="F:arylsulfatase activity"/>
    <property type="evidence" value="ECO:0007669"/>
    <property type="project" value="TreeGrafter"/>
</dbReference>
<dbReference type="AlphaFoldDB" id="A0AA42CAZ7"/>
<gene>
    <name evidence="4" type="ORF">N2K84_16025</name>
</gene>
<dbReference type="EMBL" id="JAPAAF010000032">
    <property type="protein sequence ID" value="MCW0484250.1"/>
    <property type="molecule type" value="Genomic_DNA"/>
</dbReference>
<comment type="caution">
    <text evidence="4">The sequence shown here is derived from an EMBL/GenBank/DDBJ whole genome shotgun (WGS) entry which is preliminary data.</text>
</comment>
<dbReference type="RefSeq" id="WP_282592843.1">
    <property type="nucleotide sequence ID" value="NZ_JAPAAF010000032.1"/>
</dbReference>
<sequence>MKKLHQVGSAVLAVSSMVFGCSPSAKTDKKNSLHPNIILIMADDMGFSDLGCYGGEIQTPNLDALAKTGVRYSQFYNAARCCPTRASLLTGVYPHQAGMGWMTNADLGTPAYQGDLSKNVATIAEVVETAGYETYMTGKWHLSNTRKDKGMVMDNWPVQRGFDRYFGLVGGAGNYFKLPVFSNNTRYMSPENFYLTNAISDSSAMFIQDHFNHHPNSPMFMYVAYTSPHWPLHALEEDIEKYRDVYDVGWDSIRKRRLEKQQEIGLWEDVPELSPRDERVPSWDALSEEQKKDFARRMAIYAAQVDAMDQGIGRIVNKLKELGQLDNTIIFFLADNGGCAEFISSGKSKNLTGNLADTYESYRIHWANASNTPFREYKHWVHEGGVRTPLIVHWPKGIDKDLNNCFIRDYGHLTDIMATCVELSGAQYPDSLNGETIVPMQGTSLVPHFSGIMNGKGPIFWEHEANIGMRDGDWKLVAKTPEAEPFDSGTLELYNIQKDPTELNNLANQYPEKLDSMYRAWKKWADFAEVFPMDTREYGERSNTYKRQINGEFDLNFGDWDIRNPYDIAEFQIDRSSKLSGANSAEIRIVKISEKPDDAALMWVFPTGEAKQYKVSFRAVANRNTKLNVTFEEAGKNSDVLATNVFQLSTEVKVFSLNTKMIVKPTRYKLSFGVGNNPVDDKIWLDAVTLSPIDPEN</sequence>
<dbReference type="InterPro" id="IPR017850">
    <property type="entry name" value="Alkaline_phosphatase_core_sf"/>
</dbReference>
<evidence type="ECO:0000256" key="1">
    <source>
        <dbReference type="ARBA" id="ARBA00008779"/>
    </source>
</evidence>
<name>A0AA42CAZ7_9BACT</name>